<gene>
    <name evidence="1" type="ORF">J1899_11780</name>
</gene>
<evidence type="ECO:0000313" key="2">
    <source>
        <dbReference type="Proteomes" id="UP000679247"/>
    </source>
</evidence>
<name>A0ABX8F877_9BACI</name>
<dbReference type="RefSeq" id="WP_066445464.1">
    <property type="nucleotide sequence ID" value="NZ_CANKUS010000004.1"/>
</dbReference>
<dbReference type="Proteomes" id="UP000679247">
    <property type="component" value="Chromosome"/>
</dbReference>
<reference evidence="1 2" key="1">
    <citation type="submission" date="2021-03" db="EMBL/GenBank/DDBJ databases">
        <title>The first data on the complete genome of the tetrodotoxin-producing bacterium.</title>
        <authorList>
            <person name="Melnikova D.I."/>
            <person name="Nijland R."/>
            <person name="Magarlamov T.Y."/>
        </authorList>
    </citation>
    <scope>NUCLEOTIDE SEQUENCE [LARGE SCALE GENOMIC DNA]</scope>
    <source>
        <strain evidence="1 2">1839</strain>
    </source>
</reference>
<organism evidence="1 2">
    <name type="scientific">Cytobacillus gottheilii</name>
    <dbReference type="NCBI Taxonomy" id="859144"/>
    <lineage>
        <taxon>Bacteria</taxon>
        <taxon>Bacillati</taxon>
        <taxon>Bacillota</taxon>
        <taxon>Bacilli</taxon>
        <taxon>Bacillales</taxon>
        <taxon>Bacillaceae</taxon>
        <taxon>Cytobacillus</taxon>
    </lineage>
</organism>
<evidence type="ECO:0000313" key="1">
    <source>
        <dbReference type="EMBL" id="QVY59747.1"/>
    </source>
</evidence>
<dbReference type="EMBL" id="CP071709">
    <property type="protein sequence ID" value="QVY59747.1"/>
    <property type="molecule type" value="Genomic_DNA"/>
</dbReference>
<accession>A0ABX8F877</accession>
<sequence>MMSDPIVVKLESLRNKVFFILWKNDRKITKNGGTAFKLTIKEVKDLMRKKKMKVQQAAHDDAFTQFSYMELS</sequence>
<protein>
    <submittedName>
        <fullName evidence="1">Uncharacterized protein</fullName>
    </submittedName>
</protein>
<keyword evidence="2" id="KW-1185">Reference proteome</keyword>
<proteinExistence type="predicted"/>